<evidence type="ECO:0000256" key="4">
    <source>
        <dbReference type="ARBA" id="ARBA00022514"/>
    </source>
</evidence>
<dbReference type="InterPro" id="IPR036048">
    <property type="entry name" value="Interleukin_8-like_sf"/>
</dbReference>
<dbReference type="FunFam" id="2.40.50.40:FF:000002">
    <property type="entry name" value="C-C motif chemokine"/>
    <property type="match status" value="1"/>
</dbReference>
<dbReference type="InterPro" id="IPR039809">
    <property type="entry name" value="Chemokine_b/g/d"/>
</dbReference>
<dbReference type="PANTHER" id="PTHR12015:SF209">
    <property type="entry name" value="C-C MOTIF CHEMOKINE 8"/>
    <property type="match status" value="1"/>
</dbReference>
<dbReference type="GO" id="GO:0005615">
    <property type="term" value="C:extracellular space"/>
    <property type="evidence" value="ECO:0007669"/>
    <property type="project" value="UniProtKB-KW"/>
</dbReference>
<proteinExistence type="inferred from homology"/>
<keyword evidence="8" id="KW-0395">Inflammatory response</keyword>
<dbReference type="EMBL" id="JACAGC010000020">
    <property type="protein sequence ID" value="KAF6298211.1"/>
    <property type="molecule type" value="Genomic_DNA"/>
</dbReference>
<gene>
    <name evidence="12" type="primary">CCL2</name>
    <name evidence="11" type="ORF">mRhiFer1_002352</name>
</gene>
<dbReference type="GeneTree" id="ENSGT01130000278316"/>
<evidence type="ECO:0000313" key="12">
    <source>
        <dbReference type="Ensembl" id="ENSRFEP00010029902.1"/>
    </source>
</evidence>
<dbReference type="AlphaFoldDB" id="A0A671G530"/>
<protein>
    <recommendedName>
        <fullName evidence="9">C-C motif chemokine</fullName>
    </recommendedName>
</protein>
<dbReference type="CDD" id="cd00272">
    <property type="entry name" value="Chemokine_CC"/>
    <property type="match status" value="1"/>
</dbReference>
<dbReference type="GO" id="GO:1905563">
    <property type="term" value="P:negative regulation of vascular endothelial cell proliferation"/>
    <property type="evidence" value="ECO:0007669"/>
    <property type="project" value="Ensembl"/>
</dbReference>
<dbReference type="GO" id="GO:0006954">
    <property type="term" value="P:inflammatory response"/>
    <property type="evidence" value="ECO:0007669"/>
    <property type="project" value="UniProtKB-KW"/>
</dbReference>
<dbReference type="GO" id="GO:0043524">
    <property type="term" value="P:negative regulation of neuron apoptotic process"/>
    <property type="evidence" value="ECO:0007669"/>
    <property type="project" value="Ensembl"/>
</dbReference>
<dbReference type="Pfam" id="PF00048">
    <property type="entry name" value="IL8"/>
    <property type="match status" value="1"/>
</dbReference>
<evidence type="ECO:0000256" key="9">
    <source>
        <dbReference type="RuleBase" id="RU361150"/>
    </source>
</evidence>
<reference evidence="12 13" key="2">
    <citation type="journal article" date="2018" name="Annu Rev Anim Biosci">
        <title>Bat Biology, Genomes, and the Bat1K Project: To Generate Chromosome-Level Genomes for All Living Bat Species.</title>
        <authorList>
            <person name="Teeling E.C."/>
            <person name="Vernes S.C."/>
            <person name="Davalos L.M."/>
            <person name="Ray D.A."/>
            <person name="Gilbert M.T.P."/>
            <person name="Myers E."/>
        </authorList>
    </citation>
    <scope>NUCLEOTIDE SEQUENCE</scope>
</reference>
<dbReference type="OrthoDB" id="8934837at2759"/>
<keyword evidence="13" id="KW-1185">Reference proteome</keyword>
<evidence type="ECO:0000256" key="3">
    <source>
        <dbReference type="ARBA" id="ARBA00022500"/>
    </source>
</evidence>
<dbReference type="GO" id="GO:2000353">
    <property type="term" value="P:positive regulation of endothelial cell apoptotic process"/>
    <property type="evidence" value="ECO:0007669"/>
    <property type="project" value="Ensembl"/>
</dbReference>
<dbReference type="GO" id="GO:0048020">
    <property type="term" value="F:CCR chemokine receptor binding"/>
    <property type="evidence" value="ECO:0007669"/>
    <property type="project" value="TreeGrafter"/>
</dbReference>
<reference evidence="11 14" key="4">
    <citation type="journal article" date="2020" name="Nature">
        <title>Six reference-quality genomes reveal evolution of bat adaptations.</title>
        <authorList>
            <person name="Jebb D."/>
            <person name="Huang Z."/>
            <person name="Pippel M."/>
            <person name="Hughes G.M."/>
            <person name="Lavrichenko K."/>
            <person name="Devanna P."/>
            <person name="Winkler S."/>
            <person name="Jermiin L.S."/>
            <person name="Skirmuntt E.C."/>
            <person name="Katzourakis A."/>
            <person name="Burkitt-Gray L."/>
            <person name="Ray D.A."/>
            <person name="Sullivan K.A.M."/>
            <person name="Roscito J.G."/>
            <person name="Kirilenko B.M."/>
            <person name="Davalos L.M."/>
            <person name="Corthals A.P."/>
            <person name="Power M.L."/>
            <person name="Jones G."/>
            <person name="Ransome R.D."/>
            <person name="Dechmann D.K.N."/>
            <person name="Locatelli A.G."/>
            <person name="Puechmaille S.J."/>
            <person name="Fedrigo O."/>
            <person name="Jarvis E.D."/>
            <person name="Hiller M."/>
            <person name="Vernes S.C."/>
            <person name="Myers E.W."/>
            <person name="Teeling E.C."/>
        </authorList>
    </citation>
    <scope>NUCLEOTIDE SEQUENCE [LARGE SCALE GENOMIC DNA]</scope>
    <source>
        <strain evidence="11">MRhiFer1</strain>
        <tissue evidence="11">Lung</tissue>
    </source>
</reference>
<dbReference type="GO" id="GO:0008360">
    <property type="term" value="P:regulation of cell shape"/>
    <property type="evidence" value="ECO:0007669"/>
    <property type="project" value="Ensembl"/>
</dbReference>
<dbReference type="PROSITE" id="PS00472">
    <property type="entry name" value="SMALL_CYTOKINES_CC"/>
    <property type="match status" value="1"/>
</dbReference>
<keyword evidence="3 9" id="KW-0145">Chemotaxis</keyword>
<reference evidence="12 13" key="1">
    <citation type="journal article" date="2015" name="Annu Rev Anim Biosci">
        <title>The Genome 10K Project: a way forward.</title>
        <authorList>
            <person name="Koepfli K.P."/>
            <person name="Paten B."/>
            <person name="O'Brien S.J."/>
            <person name="Koepfli K.P."/>
            <person name="Paten B."/>
            <person name="Antunes A."/>
            <person name="Belov K."/>
            <person name="Bustamante C."/>
            <person name="Castoe T.A."/>
            <person name="Clawson H."/>
            <person name="Crawford A.J."/>
            <person name="Diekhans M."/>
            <person name="Distel D."/>
            <person name="Durbin R."/>
            <person name="Earl D."/>
            <person name="Fujita M.K."/>
            <person name="Gamble T."/>
            <person name="Georges A."/>
            <person name="Gemmell N."/>
            <person name="Gilbert M.T."/>
            <person name="Graves J.M."/>
            <person name="Green R.E."/>
            <person name="Hickey G."/>
            <person name="Jarvis E.D."/>
            <person name="Johnson W."/>
            <person name="Komissarov A."/>
            <person name="Korf I."/>
            <person name="Kuhn R."/>
            <person name="Larkin D.M."/>
            <person name="Lewin H."/>
            <person name="Lopez J.V."/>
            <person name="Ma J."/>
            <person name="Marques-Bonet T."/>
            <person name="Miller W."/>
            <person name="Murphy R."/>
            <person name="Pevzner P."/>
            <person name="Shapiro B."/>
            <person name="Steiner C."/>
            <person name="Tamazian G."/>
            <person name="Venkatesh B."/>
            <person name="Wang J."/>
            <person name="Wayne R."/>
            <person name="Wiley E."/>
            <person name="Yang H."/>
            <person name="Zhang G."/>
            <person name="Haussler D."/>
            <person name="Ryder O."/>
            <person name="O'Brien S.J."/>
        </authorList>
    </citation>
    <scope>NUCLEOTIDE SEQUENCE</scope>
</reference>
<dbReference type="GO" id="GO:0048245">
    <property type="term" value="P:eosinophil chemotaxis"/>
    <property type="evidence" value="ECO:0007669"/>
    <property type="project" value="TreeGrafter"/>
</dbReference>
<evidence type="ECO:0000256" key="6">
    <source>
        <dbReference type="ARBA" id="ARBA00022729"/>
    </source>
</evidence>
<organism evidence="12 13">
    <name type="scientific">Rhinolophus ferrumequinum</name>
    <name type="common">Greater horseshoe bat</name>
    <dbReference type="NCBI Taxonomy" id="59479"/>
    <lineage>
        <taxon>Eukaryota</taxon>
        <taxon>Metazoa</taxon>
        <taxon>Chordata</taxon>
        <taxon>Craniata</taxon>
        <taxon>Vertebrata</taxon>
        <taxon>Euteleostomi</taxon>
        <taxon>Mammalia</taxon>
        <taxon>Eutheria</taxon>
        <taxon>Laurasiatheria</taxon>
        <taxon>Chiroptera</taxon>
        <taxon>Yinpterochiroptera</taxon>
        <taxon>Rhinolophoidea</taxon>
        <taxon>Rhinolophidae</taxon>
        <taxon>Rhinolophinae</taxon>
        <taxon>Rhinolophus</taxon>
    </lineage>
</organism>
<dbReference type="PANTHER" id="PTHR12015">
    <property type="entry name" value="SMALL INDUCIBLE CYTOKINE A"/>
    <property type="match status" value="1"/>
</dbReference>
<evidence type="ECO:0000256" key="2">
    <source>
        <dbReference type="ARBA" id="ARBA00010868"/>
    </source>
</evidence>
<keyword evidence="5 9" id="KW-0964">Secreted</keyword>
<dbReference type="GO" id="GO:0070098">
    <property type="term" value="P:chemokine-mediated signaling pathway"/>
    <property type="evidence" value="ECO:0007669"/>
    <property type="project" value="Ensembl"/>
</dbReference>
<dbReference type="GO" id="GO:0071356">
    <property type="term" value="P:cellular response to tumor necrosis factor"/>
    <property type="evidence" value="ECO:0007669"/>
    <property type="project" value="Ensembl"/>
</dbReference>
<evidence type="ECO:0000313" key="11">
    <source>
        <dbReference type="EMBL" id="KAF6298211.1"/>
    </source>
</evidence>
<comment type="subcellular location">
    <subcellularLocation>
        <location evidence="1 9">Secreted</location>
    </subcellularLocation>
</comment>
<name>A0A671G530_RHIFE</name>
<dbReference type="GO" id="GO:0008009">
    <property type="term" value="F:chemokine activity"/>
    <property type="evidence" value="ECO:0007669"/>
    <property type="project" value="Ensembl"/>
</dbReference>
<dbReference type="Ensembl" id="ENSRFET00010032441.1">
    <property type="protein sequence ID" value="ENSRFEP00010029902.1"/>
    <property type="gene ID" value="ENSRFEG00010019809.1"/>
</dbReference>
<evidence type="ECO:0000313" key="14">
    <source>
        <dbReference type="Proteomes" id="UP000585614"/>
    </source>
</evidence>
<feature type="chain" id="PRO_5044517368" description="C-C motif chemokine" evidence="9">
    <location>
        <begin position="24"/>
        <end position="99"/>
    </location>
</feature>
<reference evidence="12" key="5">
    <citation type="submission" date="2025-05" db="UniProtKB">
        <authorList>
            <consortium name="Ensembl"/>
        </authorList>
    </citation>
    <scope>IDENTIFICATION</scope>
</reference>
<dbReference type="GO" id="GO:0071346">
    <property type="term" value="P:cellular response to type II interferon"/>
    <property type="evidence" value="ECO:0007669"/>
    <property type="project" value="Ensembl"/>
</dbReference>
<evidence type="ECO:0000256" key="7">
    <source>
        <dbReference type="ARBA" id="ARBA00023157"/>
    </source>
</evidence>
<dbReference type="GO" id="GO:0048246">
    <property type="term" value="P:macrophage chemotaxis"/>
    <property type="evidence" value="ECO:0007669"/>
    <property type="project" value="Ensembl"/>
</dbReference>
<dbReference type="GO" id="GO:0030335">
    <property type="term" value="P:positive regulation of cell migration"/>
    <property type="evidence" value="ECO:0007669"/>
    <property type="project" value="TreeGrafter"/>
</dbReference>
<sequence length="99" mass="11136">MKVSAALLCLLLTVSTFSTQVLAQPDSFGFAVTCCYDFINKIIPKPKLVSYRRVTSSRCPKEAVIFQTRQMKKVCADPKAPWVQDAMKHLDKKIQTPKS</sequence>
<comment type="similarity">
    <text evidence="2 9">Belongs to the intercrine beta (chemokine CC) family.</text>
</comment>
<evidence type="ECO:0000256" key="5">
    <source>
        <dbReference type="ARBA" id="ARBA00022525"/>
    </source>
</evidence>
<keyword evidence="4 9" id="KW-0202">Cytokine</keyword>
<dbReference type="GO" id="GO:0061844">
    <property type="term" value="P:antimicrobial humoral immune response mediated by antimicrobial peptide"/>
    <property type="evidence" value="ECO:0007669"/>
    <property type="project" value="TreeGrafter"/>
</dbReference>
<dbReference type="Proteomes" id="UP000472240">
    <property type="component" value="Chromosome 21"/>
</dbReference>
<dbReference type="Proteomes" id="UP000585614">
    <property type="component" value="Unassembled WGS sequence"/>
</dbReference>
<dbReference type="SMART" id="SM00199">
    <property type="entry name" value="SCY"/>
    <property type="match status" value="1"/>
</dbReference>
<dbReference type="SUPFAM" id="SSF54117">
    <property type="entry name" value="Interleukin 8-like chemokines"/>
    <property type="match status" value="1"/>
</dbReference>
<dbReference type="PRINTS" id="PR01721">
    <property type="entry name" value="FRACTALKINE"/>
</dbReference>
<keyword evidence="7" id="KW-1015">Disulfide bond</keyword>
<evidence type="ECO:0000256" key="8">
    <source>
        <dbReference type="ARBA" id="ARBA00023198"/>
    </source>
</evidence>
<dbReference type="GO" id="GO:2000502">
    <property type="term" value="P:negative regulation of natural killer cell chemotaxis"/>
    <property type="evidence" value="ECO:0007669"/>
    <property type="project" value="Ensembl"/>
</dbReference>
<keyword evidence="6 9" id="KW-0732">Signal</keyword>
<evidence type="ECO:0000313" key="13">
    <source>
        <dbReference type="Proteomes" id="UP000472240"/>
    </source>
</evidence>
<dbReference type="InterPro" id="IPR000827">
    <property type="entry name" value="Chemokine_CC_CS"/>
</dbReference>
<accession>A0A671G530</accession>
<dbReference type="GO" id="GO:0071347">
    <property type="term" value="P:cellular response to interleukin-1"/>
    <property type="evidence" value="ECO:0007669"/>
    <property type="project" value="Ensembl"/>
</dbReference>
<feature type="domain" description="Chemokine interleukin-8-like" evidence="10">
    <location>
        <begin position="31"/>
        <end position="90"/>
    </location>
</feature>
<feature type="signal peptide" evidence="9">
    <location>
        <begin position="1"/>
        <end position="23"/>
    </location>
</feature>
<dbReference type="InterPro" id="IPR001811">
    <property type="entry name" value="Chemokine_IL8-like_dom"/>
</dbReference>
<dbReference type="GO" id="GO:0044344">
    <property type="term" value="P:cellular response to fibroblast growth factor stimulus"/>
    <property type="evidence" value="ECO:0007669"/>
    <property type="project" value="Ensembl"/>
</dbReference>
<dbReference type="Gene3D" id="2.40.50.40">
    <property type="match status" value="1"/>
</dbReference>
<dbReference type="GO" id="GO:2000134">
    <property type="term" value="P:negative regulation of G1/S transition of mitotic cell cycle"/>
    <property type="evidence" value="ECO:0007669"/>
    <property type="project" value="Ensembl"/>
</dbReference>
<dbReference type="GO" id="GO:0043615">
    <property type="term" value="P:astrocyte cell migration"/>
    <property type="evidence" value="ECO:0007669"/>
    <property type="project" value="Ensembl"/>
</dbReference>
<dbReference type="GO" id="GO:0002548">
    <property type="term" value="P:monocyte chemotaxis"/>
    <property type="evidence" value="ECO:0007669"/>
    <property type="project" value="Ensembl"/>
</dbReference>
<dbReference type="GO" id="GO:0090280">
    <property type="term" value="P:positive regulation of calcium ion import"/>
    <property type="evidence" value="ECO:0007669"/>
    <property type="project" value="Ensembl"/>
</dbReference>
<reference evidence="12 13" key="3">
    <citation type="submission" date="2018-12" db="EMBL/GenBank/DDBJ databases">
        <title>G10K-VGP greater horseshoe bat female genome, primary haplotype.</title>
        <authorList>
            <person name="Teeling E."/>
            <person name="Myers G."/>
            <person name="Vernes S."/>
            <person name="Pippel M."/>
            <person name="Winkler S."/>
            <person name="Fedrigo O."/>
            <person name="Rhie A."/>
            <person name="Koren S."/>
            <person name="Phillippy A."/>
            <person name="Lewin H."/>
            <person name="Damas J."/>
            <person name="Howe K."/>
            <person name="Mountcastle J."/>
            <person name="Jarvis E.D."/>
        </authorList>
    </citation>
    <scope>NUCLEOTIDE SEQUENCE [LARGE SCALE GENOMIC DNA]</scope>
</reference>
<dbReference type="GO" id="GO:0007010">
    <property type="term" value="P:cytoskeleton organization"/>
    <property type="evidence" value="ECO:0007669"/>
    <property type="project" value="Ensembl"/>
</dbReference>
<dbReference type="GO" id="GO:0034351">
    <property type="term" value="P:negative regulation of glial cell apoptotic process"/>
    <property type="evidence" value="ECO:0007669"/>
    <property type="project" value="Ensembl"/>
</dbReference>
<evidence type="ECO:0000259" key="10">
    <source>
        <dbReference type="SMART" id="SM00199"/>
    </source>
</evidence>
<evidence type="ECO:0000256" key="1">
    <source>
        <dbReference type="ARBA" id="ARBA00004613"/>
    </source>
</evidence>